<dbReference type="EMBL" id="CAMXCT020006569">
    <property type="protein sequence ID" value="CAL1169543.1"/>
    <property type="molecule type" value="Genomic_DNA"/>
</dbReference>
<evidence type="ECO:0000313" key="4">
    <source>
        <dbReference type="EMBL" id="CAI4016168.1"/>
    </source>
</evidence>
<comment type="caution">
    <text evidence="4">The sequence shown here is derived from an EMBL/GenBank/DDBJ whole genome shotgun (WGS) entry which is preliminary data.</text>
</comment>
<dbReference type="GO" id="GO:0005634">
    <property type="term" value="C:nucleus"/>
    <property type="evidence" value="ECO:0007669"/>
    <property type="project" value="TreeGrafter"/>
</dbReference>
<feature type="region of interest" description="Disordered" evidence="1">
    <location>
        <begin position="1182"/>
        <end position="1221"/>
    </location>
</feature>
<gene>
    <name evidence="4" type="ORF">C1SCF055_LOCUS40928</name>
</gene>
<dbReference type="GO" id="GO:0007062">
    <property type="term" value="P:sister chromatid cohesion"/>
    <property type="evidence" value="ECO:0007669"/>
    <property type="project" value="TreeGrafter"/>
</dbReference>
<dbReference type="InterPro" id="IPR016024">
    <property type="entry name" value="ARM-type_fold"/>
</dbReference>
<dbReference type="Proteomes" id="UP001152797">
    <property type="component" value="Unassembled WGS sequence"/>
</dbReference>
<feature type="transmembrane region" description="Helical" evidence="2">
    <location>
        <begin position="83"/>
        <end position="104"/>
    </location>
</feature>
<evidence type="ECO:0000256" key="1">
    <source>
        <dbReference type="SAM" id="MobiDB-lite"/>
    </source>
</evidence>
<organism evidence="4">
    <name type="scientific">Cladocopium goreaui</name>
    <dbReference type="NCBI Taxonomy" id="2562237"/>
    <lineage>
        <taxon>Eukaryota</taxon>
        <taxon>Sar</taxon>
        <taxon>Alveolata</taxon>
        <taxon>Dinophyceae</taxon>
        <taxon>Suessiales</taxon>
        <taxon>Symbiodiniaceae</taxon>
        <taxon>Cladocopium</taxon>
    </lineage>
</organism>
<sequence>MPHGRIAVERFRDVDLVPLESVLQTCAFCNSSRNGSTDTDNMAPCKPHFHFQNGDCSKCGIFSAWSDGKTDVCYVLPPKKMELITLLIGAAVVVTLTFIALQILHAPLIIVDAKSHVADSTQAESKKIFMLSVQGPIVDLHKGMSRLVHRWVRYRARGTGLIWLDYEQKKSNAVKVQNTGDRKLLLKDMNPPFDCASCKGSLHAADFLKLLSLLAACISVTAMLPAIIKVAVISGNGVGHVFVTAIFVTLPLVAAAALLHFPVAWLIQWLYRRTPFSRALDEYRKQITCKEDTGPDAAHPRNQGLQVLILHGLWKHFESFILDRNMHFVVANIVRPLTRSKQVSFVTLWGGRQLDYFVSHCWGANFSHFVRSIQCHALSKEGPTSWFDAAYWICSFANNQWNIGAELGNDPMGSAFAHALTSGIKGVAMVLDEEVQPLTRVWCLFEFFLSTRERLELVFVTNAGVVGDDRCSSFDIALEVGKKIKSLQVKSLAEDLRPRILERCHDIDASVSAAALRCACDLAKAEVLKEEDYDRITDLVWDPEALRRDAACVFVSRFILQEDIFDQPNGTADGSAAKRHLQMLLDFLVEFVKPHFELTERLVAALWRKASCLEDWDAMTSLLLGDGELAADQHLAIAFLAEATVRVAFDDWLANNTMEAEALLQRAARALCPRLPTLLSTFQSEKAAMLRTASLCNYLLRFCAQSPPGPTGGLLAGSAGEPVARALRSLFLRQTDLEALEHLALAWAHLLELCSGARPVLHDLVKSLYDTFLQLAPLVGKPSQGLLGCMVPMPDTLLATAQRLRILAKAYDVSLCDVEGFVSTALSVVDERVQTGTVEPELTVTLLELLALISVRHAGQLMQPPLPAVAADVRDERQLQQASTAAEDLLELATGFLTKDEDHRLKSAAFGVALCTLSAWWNAAHFGKTEEVKPWFCQLPDALQDALANHLGKLLAEANQVPTESVLVSGMPEPGDLLKSSAFSHLFVLLQKGVASTESVPSDAERIKTARLCCLMVATCRHAQVAAGSLPSVVLSQARSRREDLQQVAWTLLRRLRKEAHVGPTQAEDFFTTLLAAVKFLHKDQGTAIAKDLSFRLLQHVGVGKLTPPLQKALLNTLRRGVVNAAAGSAAGFLEALTPWITKHVVEDILIDNLASWAKEQSNQALQEAGLEKLLEACENTVKKLDPESPEKPSKRRRITKGGNRKTPTSTQEIKDAMELP</sequence>
<keyword evidence="2" id="KW-0812">Transmembrane</keyword>
<feature type="compositionally biased region" description="Basic and acidic residues" evidence="1">
    <location>
        <begin position="1182"/>
        <end position="1193"/>
    </location>
</feature>
<protein>
    <submittedName>
        <fullName evidence="5">HEAT repeat-containing protein 1</fullName>
    </submittedName>
</protein>
<feature type="transmembrane region" description="Helical" evidence="2">
    <location>
        <begin position="240"/>
        <end position="267"/>
    </location>
</feature>
<evidence type="ECO:0000313" key="6">
    <source>
        <dbReference type="Proteomes" id="UP001152797"/>
    </source>
</evidence>
<dbReference type="OrthoDB" id="436834at2759"/>
<keyword evidence="2" id="KW-0472">Membrane</keyword>
<feature type="compositionally biased region" description="Basic residues" evidence="1">
    <location>
        <begin position="1194"/>
        <end position="1204"/>
    </location>
</feature>
<dbReference type="SUPFAM" id="SSF48371">
    <property type="entry name" value="ARM repeat"/>
    <property type="match status" value="1"/>
</dbReference>
<dbReference type="GO" id="GO:0003682">
    <property type="term" value="F:chromatin binding"/>
    <property type="evidence" value="ECO:0007669"/>
    <property type="project" value="TreeGrafter"/>
</dbReference>
<dbReference type="GO" id="GO:0008278">
    <property type="term" value="C:cohesin complex"/>
    <property type="evidence" value="ECO:0007669"/>
    <property type="project" value="TreeGrafter"/>
</dbReference>
<dbReference type="EMBL" id="CAMXCT030006569">
    <property type="protein sequence ID" value="CAL4803480.1"/>
    <property type="molecule type" value="Genomic_DNA"/>
</dbReference>
<evidence type="ECO:0000259" key="3">
    <source>
        <dbReference type="Pfam" id="PF24571"/>
    </source>
</evidence>
<dbReference type="PANTHER" id="PTHR11199:SF0">
    <property type="entry name" value="LD34181P-RELATED"/>
    <property type="match status" value="1"/>
</dbReference>
<dbReference type="Pfam" id="PF24571">
    <property type="entry name" value="HEAT_SCC3-SA"/>
    <property type="match status" value="1"/>
</dbReference>
<dbReference type="PANTHER" id="PTHR11199">
    <property type="entry name" value="STROMAL ANTIGEN"/>
    <property type="match status" value="1"/>
</dbReference>
<reference evidence="4" key="1">
    <citation type="submission" date="2022-10" db="EMBL/GenBank/DDBJ databases">
        <authorList>
            <person name="Chen Y."/>
            <person name="Dougan E. K."/>
            <person name="Chan C."/>
            <person name="Rhodes N."/>
            <person name="Thang M."/>
        </authorList>
    </citation>
    <scope>NUCLEOTIDE SEQUENCE</scope>
</reference>
<evidence type="ECO:0000313" key="5">
    <source>
        <dbReference type="EMBL" id="CAL4803480.1"/>
    </source>
</evidence>
<feature type="transmembrane region" description="Helical" evidence="2">
    <location>
        <begin position="207"/>
        <end position="228"/>
    </location>
</feature>
<reference evidence="5 6" key="2">
    <citation type="submission" date="2024-05" db="EMBL/GenBank/DDBJ databases">
        <authorList>
            <person name="Chen Y."/>
            <person name="Shah S."/>
            <person name="Dougan E. K."/>
            <person name="Thang M."/>
            <person name="Chan C."/>
        </authorList>
    </citation>
    <scope>NUCLEOTIDE SEQUENCE [LARGE SCALE GENOMIC DNA]</scope>
</reference>
<keyword evidence="2" id="KW-1133">Transmembrane helix</keyword>
<dbReference type="InterPro" id="IPR056396">
    <property type="entry name" value="HEAT_SCC3-SA"/>
</dbReference>
<proteinExistence type="predicted"/>
<keyword evidence="6" id="KW-1185">Reference proteome</keyword>
<name>A0A9P1GKC0_9DINO</name>
<accession>A0A9P1GKC0</accession>
<dbReference type="GO" id="GO:0000785">
    <property type="term" value="C:chromatin"/>
    <property type="evidence" value="ECO:0007669"/>
    <property type="project" value="TreeGrafter"/>
</dbReference>
<dbReference type="EMBL" id="CAMXCT010006569">
    <property type="protein sequence ID" value="CAI4016168.1"/>
    <property type="molecule type" value="Genomic_DNA"/>
</dbReference>
<evidence type="ECO:0000256" key="2">
    <source>
        <dbReference type="SAM" id="Phobius"/>
    </source>
</evidence>
<dbReference type="AlphaFoldDB" id="A0A9P1GKC0"/>
<feature type="domain" description="Cohesin subunit SCC3/SA HEAT-repeats" evidence="3">
    <location>
        <begin position="602"/>
        <end position="849"/>
    </location>
</feature>
<dbReference type="InterPro" id="IPR039662">
    <property type="entry name" value="Cohesin_Scc3/SA"/>
</dbReference>